<proteinExistence type="predicted"/>
<keyword evidence="1" id="KW-1133">Transmembrane helix</keyword>
<accession>A0A430QQB2</accession>
<feature type="transmembrane region" description="Helical" evidence="1">
    <location>
        <begin position="59"/>
        <end position="85"/>
    </location>
</feature>
<sequence>MSSYYDNDLVGYYNESGVFKPWMNSDYRYSYRDSRQIDDDLRYGKRIYIYRDYTTTPRYVILLLLIPRIFSIDYSISLVFIYIILVTIEERIHQVIIMCLLYVGFDHIVVCQTMGKSFNLCANENRVTSCCSTNNSLA</sequence>
<reference evidence="2 3" key="1">
    <citation type="journal article" date="2019" name="PLoS Pathog.">
        <title>Genome sequence of the bovine parasite Schistosoma bovis Tanzania.</title>
        <authorList>
            <person name="Oey H."/>
            <person name="Zakrzewski M."/>
            <person name="Gobert G."/>
            <person name="Gravermann K."/>
            <person name="Stoye J."/>
            <person name="Jones M."/>
            <person name="Mcmanus D."/>
            <person name="Krause L."/>
        </authorList>
    </citation>
    <scope>NUCLEOTIDE SEQUENCE [LARGE SCALE GENOMIC DNA]</scope>
    <source>
        <strain evidence="2 3">TAN1997</strain>
    </source>
</reference>
<evidence type="ECO:0000256" key="1">
    <source>
        <dbReference type="SAM" id="Phobius"/>
    </source>
</evidence>
<evidence type="ECO:0000313" key="2">
    <source>
        <dbReference type="EMBL" id="RTG89895.1"/>
    </source>
</evidence>
<organism evidence="2 3">
    <name type="scientific">Schistosoma bovis</name>
    <name type="common">Blood fluke</name>
    <dbReference type="NCBI Taxonomy" id="6184"/>
    <lineage>
        <taxon>Eukaryota</taxon>
        <taxon>Metazoa</taxon>
        <taxon>Spiralia</taxon>
        <taxon>Lophotrochozoa</taxon>
        <taxon>Platyhelminthes</taxon>
        <taxon>Trematoda</taxon>
        <taxon>Digenea</taxon>
        <taxon>Strigeidida</taxon>
        <taxon>Schistosomatoidea</taxon>
        <taxon>Schistosomatidae</taxon>
        <taxon>Schistosoma</taxon>
    </lineage>
</organism>
<keyword evidence="1" id="KW-0812">Transmembrane</keyword>
<protein>
    <submittedName>
        <fullName evidence="2">Uncharacterized protein</fullName>
    </submittedName>
</protein>
<feature type="transmembrane region" description="Helical" evidence="1">
    <location>
        <begin position="91"/>
        <end position="110"/>
    </location>
</feature>
<dbReference type="Proteomes" id="UP000290809">
    <property type="component" value="Unassembled WGS sequence"/>
</dbReference>
<gene>
    <name evidence="2" type="ORF">DC041_0006028</name>
</gene>
<dbReference type="AlphaFoldDB" id="A0A430QQB2"/>
<dbReference type="EMBL" id="QMKO01001475">
    <property type="protein sequence ID" value="RTG89895.1"/>
    <property type="molecule type" value="Genomic_DNA"/>
</dbReference>
<evidence type="ECO:0000313" key="3">
    <source>
        <dbReference type="Proteomes" id="UP000290809"/>
    </source>
</evidence>
<comment type="caution">
    <text evidence="2">The sequence shown here is derived from an EMBL/GenBank/DDBJ whole genome shotgun (WGS) entry which is preliminary data.</text>
</comment>
<keyword evidence="3" id="KW-1185">Reference proteome</keyword>
<keyword evidence="1" id="KW-0472">Membrane</keyword>
<name>A0A430QQB2_SCHBO</name>